<proteinExistence type="predicted"/>
<organism evidence="2">
    <name type="scientific">Ganoderma boninense</name>
    <dbReference type="NCBI Taxonomy" id="34458"/>
    <lineage>
        <taxon>Eukaryota</taxon>
        <taxon>Fungi</taxon>
        <taxon>Dikarya</taxon>
        <taxon>Basidiomycota</taxon>
        <taxon>Agaricomycotina</taxon>
        <taxon>Agaricomycetes</taxon>
        <taxon>Polyporales</taxon>
        <taxon>Polyporaceae</taxon>
        <taxon>Ganoderma</taxon>
    </lineage>
</organism>
<evidence type="ECO:0000256" key="1">
    <source>
        <dbReference type="SAM" id="MobiDB-lite"/>
    </source>
</evidence>
<dbReference type="AlphaFoldDB" id="A0A5K1JV11"/>
<sequence>MPHHNPAVYPPVEGPYQQLPDHYGVDLHAQTGQLGSQYNHNHTGYSNVAEVSQQLPNPIYSQLEDTHVVAHTPPSAYPQAGAADQQLAAYYGVDLQAEGNQAAGRSDHPVYMNSGETVQQPPADDRGYLEAKGSQVSYHDQGAHRQNAGATYYDVRAQVEDSQLPTSYDYPVYAQGAESNQQPPTHDHLYLQAQAIQVAAGHNLAAHQQDDTGHHQDFLPPIQEYRTNGYIGSIDVPIPQRAENALPMAWDDTDISFLGDTHHTGQTGTDFSIANGETQYYIDSGQSNILWDDLPFEARYPEPNGTLLDFNDNVQLAAGPLQMNAADHFESNILIDVEDEPTGYHLGANQTKHDSHPERDPGGGNAEFAVMILNGMQTISDTLSQLQENQRQFQNQLIATIQSFTGEVSKIKRCAENEPRQTPRGKRQGKPPTGEDLTWAMDVATLDLDPEEAEFEYVQSILKKSKKDLTPEEFRIRNQWNRLTSCVRKYVAMVTGIDDDDSFCENQPTLTDEQVKEYSRRGGTAESIFNDDRVHIDFVRSWKTFSFNKEVRKIVIMGFLDAVNKSGMYCNPPISRRFLLEYWVGKALDGHVITLRRLWKKAKLPLTSEQVNEVARKAAMSSRRATLLQSRISVVQRRRLLLRHMALLEMLSPAHMSGDETDGDAKTHPRRFRIINSRWQSAQLKLFLRTLDGLYREDWEKPYGRRAVSGNEPRVRYETHGSKSVNRPAPIGLWRNCYDEEWMADQKEVFMDDLCVIDDDYDFTLAQDNPDNMTNRSQEQRMSYTE</sequence>
<feature type="region of interest" description="Disordered" evidence="1">
    <location>
        <begin position="414"/>
        <end position="436"/>
    </location>
</feature>
<reference evidence="2" key="1">
    <citation type="submission" date="2019-10" db="EMBL/GenBank/DDBJ databases">
        <authorList>
            <person name="Nor Muhammad N."/>
        </authorList>
    </citation>
    <scope>NUCLEOTIDE SEQUENCE</scope>
</reference>
<gene>
    <name evidence="2" type="primary">Q6IZ77</name>
</gene>
<feature type="region of interest" description="Disordered" evidence="1">
    <location>
        <begin position="766"/>
        <end position="786"/>
    </location>
</feature>
<evidence type="ECO:0000313" key="2">
    <source>
        <dbReference type="EMBL" id="VWO95695.1"/>
    </source>
</evidence>
<dbReference type="EMBL" id="LR725039">
    <property type="protein sequence ID" value="VWO95695.1"/>
    <property type="molecule type" value="Genomic_DNA"/>
</dbReference>
<name>A0A5K1JV11_9APHY</name>
<accession>A0A5K1JV11</accession>
<protein>
    <submittedName>
        <fullName evidence="2">Membrane zinc transporter</fullName>
    </submittedName>
</protein>